<sequence>MIKYLLGIVIILALIGGAVQFKSTDKDWSLVVNKEIAASSVKTGAVKIYDFVAEMVAKAKKENANEEATPVEAR</sequence>
<dbReference type="KEGG" id="ebh:BSEPE_0914"/>
<organism evidence="1 2">
    <name type="scientific">endosymbiont of Bathymodiolus septemdierum str. Myojin knoll</name>
    <dbReference type="NCBI Taxonomy" id="1303921"/>
    <lineage>
        <taxon>Bacteria</taxon>
        <taxon>Pseudomonadati</taxon>
        <taxon>Pseudomonadota</taxon>
        <taxon>Gammaproteobacteria</taxon>
        <taxon>sulfur-oxidizing symbionts</taxon>
    </lineage>
</organism>
<dbReference type="OrthoDB" id="9813097at2"/>
<reference evidence="1 2" key="1">
    <citation type="journal article" date="2000" name="Mar. Ecol. Prog. Ser.">
        <title>Phylogenetic characterization of endosymbionts in three hydrothermal vent mussels: influence on host distributions.</title>
        <authorList>
            <person name="Fujiwara Y."/>
            <person name="Takai K."/>
            <person name="Uematsu K."/>
            <person name="Tsuchida S."/>
            <person name="Hunt J.C."/>
            <person name="Hashimoto J."/>
        </authorList>
    </citation>
    <scope>NUCLEOTIDE SEQUENCE [LARGE SCALE GENOMIC DNA]</scope>
    <source>
        <strain evidence="1 2">Myojin Knoll</strain>
    </source>
</reference>
<dbReference type="RefSeq" id="WP_066044598.1">
    <property type="nucleotide sequence ID" value="NZ_AP013042.1"/>
</dbReference>
<gene>
    <name evidence="1" type="ORF">BSEPE_0914</name>
</gene>
<evidence type="ECO:0000313" key="1">
    <source>
        <dbReference type="EMBL" id="BAS67905.1"/>
    </source>
</evidence>
<protein>
    <submittedName>
        <fullName evidence="1">Uncharacterized protein</fullName>
    </submittedName>
</protein>
<dbReference type="AlphaFoldDB" id="A0A0P0URM9"/>
<proteinExistence type="predicted"/>
<reference evidence="1 2" key="2">
    <citation type="journal article" date="2016" name="ISME J.">
        <title>Heterogeneous composition of key metabolic gene clusters in a vent mussel symbiont population.</title>
        <authorList>
            <person name="Ikuta T."/>
            <person name="Takaki Y."/>
            <person name="Nagai Y."/>
            <person name="Shimamura S."/>
            <person name="Tsuda M."/>
            <person name="Kawagucci S."/>
            <person name="Aoki Y."/>
            <person name="Inoue K."/>
            <person name="Teruya M."/>
            <person name="Satou K."/>
            <person name="Teruya K."/>
            <person name="Shimoji M."/>
            <person name="Tamotsu H."/>
            <person name="Hirano T."/>
            <person name="Maruyama T."/>
            <person name="Yoshida T."/>
        </authorList>
    </citation>
    <scope>NUCLEOTIDE SEQUENCE [LARGE SCALE GENOMIC DNA]</scope>
    <source>
        <strain evidence="1 2">Myojin Knoll</strain>
    </source>
</reference>
<dbReference type="Proteomes" id="UP000067399">
    <property type="component" value="Chromosome"/>
</dbReference>
<keyword evidence="2" id="KW-1185">Reference proteome</keyword>
<dbReference type="EMBL" id="AP013042">
    <property type="protein sequence ID" value="BAS67905.1"/>
    <property type="molecule type" value="Genomic_DNA"/>
</dbReference>
<accession>A0A0P0URM9</accession>
<name>A0A0P0URM9_9GAMM</name>
<evidence type="ECO:0000313" key="2">
    <source>
        <dbReference type="Proteomes" id="UP000067399"/>
    </source>
</evidence>